<evidence type="ECO:0000313" key="1">
    <source>
        <dbReference type="EMBL" id="GBL59287.1"/>
    </source>
</evidence>
<dbReference type="Proteomes" id="UP000499080">
    <property type="component" value="Unassembled WGS sequence"/>
</dbReference>
<protein>
    <submittedName>
        <fullName evidence="1">Uncharacterized protein</fullName>
    </submittedName>
</protein>
<proteinExistence type="predicted"/>
<reference evidence="1 2" key="1">
    <citation type="journal article" date="2019" name="Sci. Rep.">
        <title>Orb-weaving spider Araneus ventricosus genome elucidates the spidroin gene catalogue.</title>
        <authorList>
            <person name="Kono N."/>
            <person name="Nakamura H."/>
            <person name="Ohtoshi R."/>
            <person name="Moran D.A.P."/>
            <person name="Shinohara A."/>
            <person name="Yoshida Y."/>
            <person name="Fujiwara M."/>
            <person name="Mori M."/>
            <person name="Tomita M."/>
            <person name="Arakawa K."/>
        </authorList>
    </citation>
    <scope>NUCLEOTIDE SEQUENCE [LARGE SCALE GENOMIC DNA]</scope>
</reference>
<keyword evidence="2" id="KW-1185">Reference proteome</keyword>
<dbReference type="EMBL" id="BGPR01076088">
    <property type="protein sequence ID" value="GBL59287.1"/>
    <property type="molecule type" value="Genomic_DNA"/>
</dbReference>
<organism evidence="1 2">
    <name type="scientific">Araneus ventricosus</name>
    <name type="common">Orbweaver spider</name>
    <name type="synonym">Epeira ventricosa</name>
    <dbReference type="NCBI Taxonomy" id="182803"/>
    <lineage>
        <taxon>Eukaryota</taxon>
        <taxon>Metazoa</taxon>
        <taxon>Ecdysozoa</taxon>
        <taxon>Arthropoda</taxon>
        <taxon>Chelicerata</taxon>
        <taxon>Arachnida</taxon>
        <taxon>Araneae</taxon>
        <taxon>Araneomorphae</taxon>
        <taxon>Entelegynae</taxon>
        <taxon>Araneoidea</taxon>
        <taxon>Araneidae</taxon>
        <taxon>Araneus</taxon>
    </lineage>
</organism>
<gene>
    <name evidence="1" type="ORF">AVEN_14176_1</name>
</gene>
<name>A0A4Y1ZP84_ARAVE</name>
<comment type="caution">
    <text evidence="1">The sequence shown here is derived from an EMBL/GenBank/DDBJ whole genome shotgun (WGS) entry which is preliminary data.</text>
</comment>
<sequence length="101" mass="11536">MVLFKNLNCNHVELSAFYHSQSNSEPGTGKNIEHLVTQMETRHGIKAFDLLRDAALHRTVIMFCLSQVPGAAPRRCSRQRTDEGYILTQYIRLRILPEPSP</sequence>
<accession>A0A4Y1ZP84</accession>
<evidence type="ECO:0000313" key="2">
    <source>
        <dbReference type="Proteomes" id="UP000499080"/>
    </source>
</evidence>
<dbReference type="AlphaFoldDB" id="A0A4Y1ZP84"/>